<dbReference type="RefSeq" id="WP_151656473.1">
    <property type="nucleotide sequence ID" value="NZ_WBVP01000024.1"/>
</dbReference>
<evidence type="ECO:0000313" key="2">
    <source>
        <dbReference type="Proteomes" id="UP000434870"/>
    </source>
</evidence>
<dbReference type="AlphaFoldDB" id="A0A6N6RPG0"/>
<proteinExistence type="predicted"/>
<evidence type="ECO:0000313" key="1">
    <source>
        <dbReference type="EMBL" id="KAB2823400.1"/>
    </source>
</evidence>
<name>A0A6N6RPG0_9GAMM</name>
<reference evidence="1 2" key="1">
    <citation type="submission" date="2019-09" db="EMBL/GenBank/DDBJ databases">
        <title>Genome of Aliivibrio finisterrensis LMG 23869 (type strain).</title>
        <authorList>
            <person name="Bowman J.P."/>
        </authorList>
    </citation>
    <scope>NUCLEOTIDE SEQUENCE [LARGE SCALE GENOMIC DNA]</scope>
    <source>
        <strain evidence="1 2">LMG 23869</strain>
    </source>
</reference>
<dbReference type="EMBL" id="WBVP01000024">
    <property type="protein sequence ID" value="KAB2823400.1"/>
    <property type="molecule type" value="Genomic_DNA"/>
</dbReference>
<gene>
    <name evidence="1" type="ORF">F8B77_15730</name>
</gene>
<protein>
    <submittedName>
        <fullName evidence="1">Uncharacterized protein</fullName>
    </submittedName>
</protein>
<dbReference type="Proteomes" id="UP000434870">
    <property type="component" value="Unassembled WGS sequence"/>
</dbReference>
<sequence>MKRNESPLNFLQHNIDYTIKLDNESMRPIRKGNPLALYHDTLPVELIGKRRPDLESSLQFILNKEEGEVKSDTLKMADILKCISLLSYSYSINQSAELSKVTERAISRIAFRLEDHKEIYTKRSKSTLPEFCGITKLNQYQNKQLTFFVQQFDQSIGSGSLLNAKIDFQQVTNTLHYCVGAKGHLIRTHNVKVVAFLLKMMKVVGIRDYHIRIKWHFTHEMATDDITIEKVISHYRYWENLIQKRVGYEATIIGVEHKIHTYTLGTMGVVIKNHNLNQPKYISFLFQPINQTLVECNH</sequence>
<comment type="caution">
    <text evidence="1">The sequence shown here is derived from an EMBL/GenBank/DDBJ whole genome shotgun (WGS) entry which is preliminary data.</text>
</comment>
<organism evidence="1 2">
    <name type="scientific">Aliivibrio finisterrensis</name>
    <dbReference type="NCBI Taxonomy" id="511998"/>
    <lineage>
        <taxon>Bacteria</taxon>
        <taxon>Pseudomonadati</taxon>
        <taxon>Pseudomonadota</taxon>
        <taxon>Gammaproteobacteria</taxon>
        <taxon>Vibrionales</taxon>
        <taxon>Vibrionaceae</taxon>
        <taxon>Aliivibrio</taxon>
    </lineage>
</organism>
<accession>A0A6N6RPG0</accession>